<evidence type="ECO:0000256" key="1">
    <source>
        <dbReference type="ARBA" id="ARBA00007879"/>
    </source>
</evidence>
<gene>
    <name evidence="4" type="ORF">SI8410_07010717</name>
</gene>
<dbReference type="InterPro" id="IPR005123">
    <property type="entry name" value="Oxoglu/Fe-dep_dioxygenase_dom"/>
</dbReference>
<dbReference type="AlphaFoldDB" id="A0A7I8KQH4"/>
<feature type="region of interest" description="Disordered" evidence="2">
    <location>
        <begin position="189"/>
        <end position="221"/>
    </location>
</feature>
<dbReference type="PANTHER" id="PTHR31447:SF2">
    <property type="entry name" value="RNA DEMETHYLASE ALKBH10B"/>
    <property type="match status" value="1"/>
</dbReference>
<dbReference type="Proteomes" id="UP000663760">
    <property type="component" value="Chromosome 7"/>
</dbReference>
<proteinExistence type="inferred from homology"/>
<dbReference type="PROSITE" id="PS51471">
    <property type="entry name" value="FE2OG_OXY"/>
    <property type="match status" value="1"/>
</dbReference>
<feature type="compositionally biased region" description="Basic and acidic residues" evidence="2">
    <location>
        <begin position="122"/>
        <end position="144"/>
    </location>
</feature>
<dbReference type="Gene3D" id="2.60.120.590">
    <property type="entry name" value="Alpha-ketoglutarate-dependent dioxygenase AlkB-like"/>
    <property type="match status" value="1"/>
</dbReference>
<dbReference type="PANTHER" id="PTHR31447">
    <property type="entry name" value="HYDROXYPROLINE-RICH GLYCOPROTEIN FAMILY PROTEIN-RELATED"/>
    <property type="match status" value="1"/>
</dbReference>
<dbReference type="EMBL" id="LR746270">
    <property type="protein sequence ID" value="CAA7400047.1"/>
    <property type="molecule type" value="Genomic_DNA"/>
</dbReference>
<dbReference type="InterPro" id="IPR037151">
    <property type="entry name" value="AlkB-like_sf"/>
</dbReference>
<dbReference type="GO" id="GO:0003729">
    <property type="term" value="F:mRNA binding"/>
    <property type="evidence" value="ECO:0007669"/>
    <property type="project" value="InterPro"/>
</dbReference>
<feature type="domain" description="Fe2OG dioxygenase" evidence="3">
    <location>
        <begin position="356"/>
        <end position="453"/>
    </location>
</feature>
<evidence type="ECO:0000259" key="3">
    <source>
        <dbReference type="PROSITE" id="PS51471"/>
    </source>
</evidence>
<accession>A0A7I8KQH4</accession>
<feature type="compositionally biased region" description="Acidic residues" evidence="2">
    <location>
        <begin position="192"/>
        <end position="201"/>
    </location>
</feature>
<dbReference type="GO" id="GO:0032451">
    <property type="term" value="F:demethylase activity"/>
    <property type="evidence" value="ECO:0007669"/>
    <property type="project" value="InterPro"/>
</dbReference>
<dbReference type="OrthoDB" id="1916097at2759"/>
<reference evidence="4" key="1">
    <citation type="submission" date="2020-02" db="EMBL/GenBank/DDBJ databases">
        <authorList>
            <person name="Scholz U."/>
            <person name="Mascher M."/>
            <person name="Fiebig A."/>
        </authorList>
    </citation>
    <scope>NUCLEOTIDE SEQUENCE</scope>
</reference>
<organism evidence="4 5">
    <name type="scientific">Spirodela intermedia</name>
    <name type="common">Intermediate duckweed</name>
    <dbReference type="NCBI Taxonomy" id="51605"/>
    <lineage>
        <taxon>Eukaryota</taxon>
        <taxon>Viridiplantae</taxon>
        <taxon>Streptophyta</taxon>
        <taxon>Embryophyta</taxon>
        <taxon>Tracheophyta</taxon>
        <taxon>Spermatophyta</taxon>
        <taxon>Magnoliopsida</taxon>
        <taxon>Liliopsida</taxon>
        <taxon>Araceae</taxon>
        <taxon>Lemnoideae</taxon>
        <taxon>Spirodela</taxon>
    </lineage>
</organism>
<sequence>MSMAATPGGGAAVGAKAAAVGGPAPPPVAKAAVPFPEVFARDAIIAWFRGEFAAANAIIDALCSHLTQIDERGSAAGDYDAIFAAIHRRRMNWIPVLHMQKYFSIADVSIELRRSAAARRAAETEEARDGEQRAQERKESEAKNKNGAGVILKEEQDVANNPSEEGEAGRAEGLDRINGDLRVSAVVVNGEKEDEETEDSSGDSPVADDGGSPQAPTGSMEDAEIWSEHDDPAARPDRIKTFKGFVAKEPVKGHMVNVVKGLKLYEDIFTGSELSKLTEFINELRLSGRRGELSGHTFIYFNKQLKGNKREIIQLGAPIFQPTKEDASSHIEPIPKALQSVVDHLIQWRLIPETRRPNSCIINFFDEDEHSQPYFKPPHLDNPVSTLLLSETTMAFGRFLVSDHQGNYRGSLSLTLKDGSLLVMRGNSADLARHVICPSSHTRISVTFVRVRPSDTTAAPAATVSPSPSPSSSPMGKAMTLWQPEQKKETAAAGGGGLMIGGVARWGGVPALQAPVVLFAPPRPVVLGPPARRFARGGTGVFLPWTVGPKKYHKHVPPRIQRRRLASLPPPPLEAAV</sequence>
<evidence type="ECO:0000313" key="4">
    <source>
        <dbReference type="EMBL" id="CAA7400047.1"/>
    </source>
</evidence>
<keyword evidence="5" id="KW-1185">Reference proteome</keyword>
<evidence type="ECO:0000313" key="5">
    <source>
        <dbReference type="Proteomes" id="UP000663760"/>
    </source>
</evidence>
<dbReference type="SUPFAM" id="SSF51197">
    <property type="entry name" value="Clavaminate synthase-like"/>
    <property type="match status" value="1"/>
</dbReference>
<feature type="region of interest" description="Disordered" evidence="2">
    <location>
        <begin position="457"/>
        <end position="478"/>
    </location>
</feature>
<evidence type="ECO:0000256" key="2">
    <source>
        <dbReference type="SAM" id="MobiDB-lite"/>
    </source>
</evidence>
<name>A0A7I8KQH4_SPIIN</name>
<comment type="similarity">
    <text evidence="1">Belongs to the alkB family.</text>
</comment>
<dbReference type="InterPro" id="IPR044842">
    <property type="entry name" value="ALKBH9B/ALKBH10B-like"/>
</dbReference>
<dbReference type="GO" id="GO:0006402">
    <property type="term" value="P:mRNA catabolic process"/>
    <property type="evidence" value="ECO:0007669"/>
    <property type="project" value="InterPro"/>
</dbReference>
<feature type="compositionally biased region" description="Low complexity" evidence="2">
    <location>
        <begin position="457"/>
        <end position="474"/>
    </location>
</feature>
<protein>
    <recommendedName>
        <fullName evidence="3">Fe2OG dioxygenase domain-containing protein</fullName>
    </recommendedName>
</protein>
<feature type="region of interest" description="Disordered" evidence="2">
    <location>
        <begin position="122"/>
        <end position="175"/>
    </location>
</feature>